<dbReference type="Proteomes" id="UP001159179">
    <property type="component" value="Unassembled WGS sequence"/>
</dbReference>
<dbReference type="GO" id="GO:0015074">
    <property type="term" value="P:DNA integration"/>
    <property type="evidence" value="ECO:0007669"/>
    <property type="project" value="InterPro"/>
</dbReference>
<dbReference type="PROSITE" id="PS51900">
    <property type="entry name" value="CB"/>
    <property type="match status" value="1"/>
</dbReference>
<name>A0AAW6T0Y6_9BACI</name>
<keyword evidence="1 2" id="KW-0238">DNA-binding</keyword>
<dbReference type="InterPro" id="IPR044068">
    <property type="entry name" value="CB"/>
</dbReference>
<dbReference type="EMBL" id="JAROYP010000014">
    <property type="protein sequence ID" value="MDH5163425.1"/>
    <property type="molecule type" value="Genomic_DNA"/>
</dbReference>
<proteinExistence type="predicted"/>
<feature type="domain" description="Core-binding (CB)" evidence="3">
    <location>
        <begin position="1"/>
        <end position="83"/>
    </location>
</feature>
<evidence type="ECO:0000259" key="3">
    <source>
        <dbReference type="PROSITE" id="PS51900"/>
    </source>
</evidence>
<accession>A0AAW6T0Y6</accession>
<dbReference type="InterPro" id="IPR004107">
    <property type="entry name" value="Integrase_SAM-like_N"/>
</dbReference>
<dbReference type="GO" id="GO:0003677">
    <property type="term" value="F:DNA binding"/>
    <property type="evidence" value="ECO:0007669"/>
    <property type="project" value="UniProtKB-UniRule"/>
</dbReference>
<evidence type="ECO:0000313" key="4">
    <source>
        <dbReference type="EMBL" id="MDH5163425.1"/>
    </source>
</evidence>
<gene>
    <name evidence="4" type="ORF">P5X88_21045</name>
</gene>
<dbReference type="SUPFAM" id="SSF56349">
    <property type="entry name" value="DNA breaking-rejoining enzymes"/>
    <property type="match status" value="1"/>
</dbReference>
<evidence type="ECO:0000313" key="5">
    <source>
        <dbReference type="Proteomes" id="UP001159179"/>
    </source>
</evidence>
<evidence type="ECO:0000256" key="2">
    <source>
        <dbReference type="PROSITE-ProRule" id="PRU01248"/>
    </source>
</evidence>
<dbReference type="InterPro" id="IPR011010">
    <property type="entry name" value="DNA_brk_join_enz"/>
</dbReference>
<dbReference type="RefSeq" id="WP_280618135.1">
    <property type="nucleotide sequence ID" value="NZ_JAROYP010000014.1"/>
</dbReference>
<sequence>MPYGFIKHIESKGYSKETVLSYRKVLNLFIMHLNSKYPEGKEPFEINPSDIKNYLSSQLQDGKKISTLNKELGILKTWFNYLWERDIVKVDPAVKIKRLKTTDSLKIDITYEDIQLLLPKVLSDPSYQPIRKVIFLLATKGLKTSDFRFTKDDILISEKNNEIVIPLSSRKLILKDQEADHFLEYYNSTLFNGSDFVFITNKSKEGPVAVEVMSILTHLRAISTDYLPNCDIQLTLVNMRRALISYLYTKKKLSIQQIAAELGIEEQSAANYLNKLGK</sequence>
<dbReference type="AlphaFoldDB" id="A0AAW6T0Y6"/>
<comment type="caution">
    <text evidence="4">The sequence shown here is derived from an EMBL/GenBank/DDBJ whole genome shotgun (WGS) entry which is preliminary data.</text>
</comment>
<dbReference type="Pfam" id="PF02899">
    <property type="entry name" value="Phage_int_SAM_1"/>
    <property type="match status" value="1"/>
</dbReference>
<protein>
    <submittedName>
        <fullName evidence="4">Phage integrase N-terminal SAM-like domain-containing protein</fullName>
    </submittedName>
</protein>
<dbReference type="InterPro" id="IPR010998">
    <property type="entry name" value="Integrase_recombinase_N"/>
</dbReference>
<reference evidence="4" key="1">
    <citation type="submission" date="2023-03" db="EMBL/GenBank/DDBJ databases">
        <title>Bacterial isolates from washroom surfaces on a university campus.</title>
        <authorList>
            <person name="Holman D.B."/>
            <person name="Gzyl K.E."/>
            <person name="Taheri A.E."/>
        </authorList>
    </citation>
    <scope>NUCLEOTIDE SEQUENCE</scope>
    <source>
        <strain evidence="4">RD03</strain>
    </source>
</reference>
<dbReference type="Gene3D" id="1.10.150.130">
    <property type="match status" value="1"/>
</dbReference>
<organism evidence="4 5">
    <name type="scientific">Heyndrickxia oleronia</name>
    <dbReference type="NCBI Taxonomy" id="38875"/>
    <lineage>
        <taxon>Bacteria</taxon>
        <taxon>Bacillati</taxon>
        <taxon>Bacillota</taxon>
        <taxon>Bacilli</taxon>
        <taxon>Bacillales</taxon>
        <taxon>Bacillaceae</taxon>
        <taxon>Heyndrickxia</taxon>
    </lineage>
</organism>
<evidence type="ECO:0000256" key="1">
    <source>
        <dbReference type="ARBA" id="ARBA00023125"/>
    </source>
</evidence>